<comment type="caution">
    <text evidence="2">The sequence shown here is derived from an EMBL/GenBank/DDBJ whole genome shotgun (WGS) entry which is preliminary data.</text>
</comment>
<keyword evidence="1" id="KW-1133">Transmembrane helix</keyword>
<name>A0A2N5XKG4_9HYPH</name>
<feature type="transmembrane region" description="Helical" evidence="1">
    <location>
        <begin position="40"/>
        <end position="61"/>
    </location>
</feature>
<feature type="transmembrane region" description="Helical" evidence="1">
    <location>
        <begin position="12"/>
        <end position="34"/>
    </location>
</feature>
<sequence>MKLKTDSYAFRFFALNFFVPLAVHVLVAILATLGPDLRQLFVALAVIAAINASNLALAVYYKGWPRISFLAITAFNILSLFAMGALSFFTSLFGWVDIVPDLVKLLHSV</sequence>
<organism evidence="2 3">
    <name type="scientific">Cohaesibacter celericrescens</name>
    <dbReference type="NCBI Taxonomy" id="2067669"/>
    <lineage>
        <taxon>Bacteria</taxon>
        <taxon>Pseudomonadati</taxon>
        <taxon>Pseudomonadota</taxon>
        <taxon>Alphaproteobacteria</taxon>
        <taxon>Hyphomicrobiales</taxon>
        <taxon>Cohaesibacteraceae</taxon>
    </lineage>
</organism>
<proteinExistence type="predicted"/>
<dbReference type="RefSeq" id="WP_101535865.1">
    <property type="nucleotide sequence ID" value="NZ_PKUQ01000055.1"/>
</dbReference>
<keyword evidence="1" id="KW-0472">Membrane</keyword>
<feature type="transmembrane region" description="Helical" evidence="1">
    <location>
        <begin position="68"/>
        <end position="96"/>
    </location>
</feature>
<dbReference type="OrthoDB" id="8448651at2"/>
<reference evidence="2 3" key="1">
    <citation type="submission" date="2018-01" db="EMBL/GenBank/DDBJ databases">
        <title>The draft genome sequence of Cohaesibacter sp. H1304.</title>
        <authorList>
            <person name="Wang N.-N."/>
            <person name="Du Z.-J."/>
        </authorList>
    </citation>
    <scope>NUCLEOTIDE SEQUENCE [LARGE SCALE GENOMIC DNA]</scope>
    <source>
        <strain evidence="2 3">H1304</strain>
    </source>
</reference>
<dbReference type="EMBL" id="PKUQ01000055">
    <property type="protein sequence ID" value="PLW74965.1"/>
    <property type="molecule type" value="Genomic_DNA"/>
</dbReference>
<keyword evidence="3" id="KW-1185">Reference proteome</keyword>
<evidence type="ECO:0000256" key="1">
    <source>
        <dbReference type="SAM" id="Phobius"/>
    </source>
</evidence>
<gene>
    <name evidence="2" type="ORF">C0081_21930</name>
</gene>
<dbReference type="Proteomes" id="UP000234881">
    <property type="component" value="Unassembled WGS sequence"/>
</dbReference>
<dbReference type="AlphaFoldDB" id="A0A2N5XKG4"/>
<accession>A0A2N5XKG4</accession>
<evidence type="ECO:0000313" key="2">
    <source>
        <dbReference type="EMBL" id="PLW74965.1"/>
    </source>
</evidence>
<protein>
    <submittedName>
        <fullName evidence="2">Uncharacterized protein</fullName>
    </submittedName>
</protein>
<evidence type="ECO:0000313" key="3">
    <source>
        <dbReference type="Proteomes" id="UP000234881"/>
    </source>
</evidence>
<keyword evidence="1" id="KW-0812">Transmembrane</keyword>